<accession>A0ABY9BU19</accession>
<evidence type="ECO:0000313" key="3">
    <source>
        <dbReference type="Proteomes" id="UP001227230"/>
    </source>
</evidence>
<organism evidence="2 3">
    <name type="scientific">Vitis vinifera</name>
    <name type="common">Grape</name>
    <dbReference type="NCBI Taxonomy" id="29760"/>
    <lineage>
        <taxon>Eukaryota</taxon>
        <taxon>Viridiplantae</taxon>
        <taxon>Streptophyta</taxon>
        <taxon>Embryophyta</taxon>
        <taxon>Tracheophyta</taxon>
        <taxon>Spermatophyta</taxon>
        <taxon>Magnoliopsida</taxon>
        <taxon>eudicotyledons</taxon>
        <taxon>Gunneridae</taxon>
        <taxon>Pentapetalae</taxon>
        <taxon>rosids</taxon>
        <taxon>Vitales</taxon>
        <taxon>Vitaceae</taxon>
        <taxon>Viteae</taxon>
        <taxon>Vitis</taxon>
    </lineage>
</organism>
<evidence type="ECO:0000313" key="2">
    <source>
        <dbReference type="EMBL" id="WJZ86063.1"/>
    </source>
</evidence>
<gene>
    <name evidence="2" type="ORF">VitviT2T_005561</name>
</gene>
<reference evidence="2 3" key="1">
    <citation type="journal article" date="2023" name="Hortic Res">
        <title>The complete reference genome for grapevine (Vitis vinifera L.) genetics and breeding.</title>
        <authorList>
            <person name="Shi X."/>
            <person name="Cao S."/>
            <person name="Wang X."/>
            <person name="Huang S."/>
            <person name="Wang Y."/>
            <person name="Liu Z."/>
            <person name="Liu W."/>
            <person name="Leng X."/>
            <person name="Peng Y."/>
            <person name="Wang N."/>
            <person name="Wang Y."/>
            <person name="Ma Z."/>
            <person name="Xu X."/>
            <person name="Zhang F."/>
            <person name="Xue H."/>
            <person name="Zhong H."/>
            <person name="Wang Y."/>
            <person name="Zhang K."/>
            <person name="Velt A."/>
            <person name="Avia K."/>
            <person name="Holtgrawe D."/>
            <person name="Grimplet J."/>
            <person name="Matus J.T."/>
            <person name="Ware D."/>
            <person name="Wu X."/>
            <person name="Wang H."/>
            <person name="Liu C."/>
            <person name="Fang Y."/>
            <person name="Rustenholz C."/>
            <person name="Cheng Z."/>
            <person name="Xiao H."/>
            <person name="Zhou Y."/>
        </authorList>
    </citation>
    <scope>NUCLEOTIDE SEQUENCE [LARGE SCALE GENOMIC DNA]</scope>
    <source>
        <strain evidence="3">cv. Pinot noir / PN40024</strain>
        <tissue evidence="2">Leaf</tissue>
    </source>
</reference>
<proteinExistence type="predicted"/>
<feature type="chain" id="PRO_5045623364" evidence="1">
    <location>
        <begin position="22"/>
        <end position="73"/>
    </location>
</feature>
<feature type="signal peptide" evidence="1">
    <location>
        <begin position="1"/>
        <end position="21"/>
    </location>
</feature>
<name>A0ABY9BU19_VITVI</name>
<sequence>MLKSPVLRLLILLLISRQTTWMMEILLGINVVAHDASAEEESMLAILKEKRKELLVLRGLLVLELEYKRHGDV</sequence>
<keyword evidence="3" id="KW-1185">Reference proteome</keyword>
<protein>
    <submittedName>
        <fullName evidence="2">Uncharacterized protein</fullName>
    </submittedName>
</protein>
<dbReference type="EMBL" id="CP126651">
    <property type="protein sequence ID" value="WJZ86063.1"/>
    <property type="molecule type" value="Genomic_DNA"/>
</dbReference>
<evidence type="ECO:0000256" key="1">
    <source>
        <dbReference type="SAM" id="SignalP"/>
    </source>
</evidence>
<dbReference type="Proteomes" id="UP001227230">
    <property type="component" value="Chromosome 4"/>
</dbReference>
<keyword evidence="1" id="KW-0732">Signal</keyword>